<gene>
    <name evidence="1" type="ORF">TWF730_000173</name>
</gene>
<accession>A0AAV9VLV4</accession>
<evidence type="ECO:0000313" key="1">
    <source>
        <dbReference type="EMBL" id="KAK6362717.1"/>
    </source>
</evidence>
<keyword evidence="2" id="KW-1185">Reference proteome</keyword>
<organism evidence="1 2">
    <name type="scientific">Orbilia blumenaviensis</name>
    <dbReference type="NCBI Taxonomy" id="1796055"/>
    <lineage>
        <taxon>Eukaryota</taxon>
        <taxon>Fungi</taxon>
        <taxon>Dikarya</taxon>
        <taxon>Ascomycota</taxon>
        <taxon>Pezizomycotina</taxon>
        <taxon>Orbiliomycetes</taxon>
        <taxon>Orbiliales</taxon>
        <taxon>Orbiliaceae</taxon>
        <taxon>Orbilia</taxon>
    </lineage>
</organism>
<dbReference type="Proteomes" id="UP001373714">
    <property type="component" value="Unassembled WGS sequence"/>
</dbReference>
<evidence type="ECO:0000313" key="2">
    <source>
        <dbReference type="Proteomes" id="UP001373714"/>
    </source>
</evidence>
<comment type="caution">
    <text evidence="1">The sequence shown here is derived from an EMBL/GenBank/DDBJ whole genome shotgun (WGS) entry which is preliminary data.</text>
</comment>
<reference evidence="1 2" key="1">
    <citation type="submission" date="2019-10" db="EMBL/GenBank/DDBJ databases">
        <authorList>
            <person name="Palmer J.M."/>
        </authorList>
    </citation>
    <scope>NUCLEOTIDE SEQUENCE [LARGE SCALE GENOMIC DNA]</scope>
    <source>
        <strain evidence="1 2">TWF730</strain>
    </source>
</reference>
<protein>
    <submittedName>
        <fullName evidence="1">Uncharacterized protein</fullName>
    </submittedName>
</protein>
<dbReference type="EMBL" id="JAVHNS010000001">
    <property type="protein sequence ID" value="KAK6362717.1"/>
    <property type="molecule type" value="Genomic_DNA"/>
</dbReference>
<dbReference type="AlphaFoldDB" id="A0AAV9VLV4"/>
<name>A0AAV9VLV4_9PEZI</name>
<proteinExistence type="predicted"/>
<sequence>MTLNTNTIPPATNIDGDLAKGDSEVLRAKYFTEARYYPNYATATGHSEFVRRNDNDPSNYSCTPLFTWVHIKNSCVDTWELVDAENSRGCQFTYPPPEKIRPETNERLVLETLEYDGHDSGNELTDAKLVYNCKRCKPGNDEISIAEIEISIKRERVSAADTKVLCKGLDTEKYTVDILFDGAVLNILSS</sequence>